<feature type="compositionally biased region" description="Polar residues" evidence="1">
    <location>
        <begin position="69"/>
        <end position="85"/>
    </location>
</feature>
<reference evidence="2" key="1">
    <citation type="submission" date="2023-03" db="EMBL/GenBank/DDBJ databases">
        <title>Massive genome expansion in bonnet fungi (Mycena s.s.) driven by repeated elements and novel gene families across ecological guilds.</title>
        <authorList>
            <consortium name="Lawrence Berkeley National Laboratory"/>
            <person name="Harder C.B."/>
            <person name="Miyauchi S."/>
            <person name="Viragh M."/>
            <person name="Kuo A."/>
            <person name="Thoen E."/>
            <person name="Andreopoulos B."/>
            <person name="Lu D."/>
            <person name="Skrede I."/>
            <person name="Drula E."/>
            <person name="Henrissat B."/>
            <person name="Morin E."/>
            <person name="Kohler A."/>
            <person name="Barry K."/>
            <person name="LaButti K."/>
            <person name="Morin E."/>
            <person name="Salamov A."/>
            <person name="Lipzen A."/>
            <person name="Mereny Z."/>
            <person name="Hegedus B."/>
            <person name="Baldrian P."/>
            <person name="Stursova M."/>
            <person name="Weitz H."/>
            <person name="Taylor A."/>
            <person name="Grigoriev I.V."/>
            <person name="Nagy L.G."/>
            <person name="Martin F."/>
            <person name="Kauserud H."/>
        </authorList>
    </citation>
    <scope>NUCLEOTIDE SEQUENCE</scope>
    <source>
        <strain evidence="2">CBHHK182m</strain>
    </source>
</reference>
<feature type="region of interest" description="Disordered" evidence="1">
    <location>
        <begin position="1"/>
        <end position="54"/>
    </location>
</feature>
<evidence type="ECO:0000313" key="3">
    <source>
        <dbReference type="Proteomes" id="UP001215598"/>
    </source>
</evidence>
<organism evidence="2 3">
    <name type="scientific">Mycena metata</name>
    <dbReference type="NCBI Taxonomy" id="1033252"/>
    <lineage>
        <taxon>Eukaryota</taxon>
        <taxon>Fungi</taxon>
        <taxon>Dikarya</taxon>
        <taxon>Basidiomycota</taxon>
        <taxon>Agaricomycotina</taxon>
        <taxon>Agaricomycetes</taxon>
        <taxon>Agaricomycetidae</taxon>
        <taxon>Agaricales</taxon>
        <taxon>Marasmiineae</taxon>
        <taxon>Mycenaceae</taxon>
        <taxon>Mycena</taxon>
    </lineage>
</organism>
<keyword evidence="3" id="KW-1185">Reference proteome</keyword>
<evidence type="ECO:0000256" key="1">
    <source>
        <dbReference type="SAM" id="MobiDB-lite"/>
    </source>
</evidence>
<name>A0AAD7IB88_9AGAR</name>
<accession>A0AAD7IB88</accession>
<proteinExistence type="predicted"/>
<protein>
    <submittedName>
        <fullName evidence="2">Uncharacterized protein</fullName>
    </submittedName>
</protein>
<dbReference type="AlphaFoldDB" id="A0AAD7IB88"/>
<evidence type="ECO:0000313" key="2">
    <source>
        <dbReference type="EMBL" id="KAJ7738000.1"/>
    </source>
</evidence>
<gene>
    <name evidence="2" type="ORF">B0H16DRAFT_1571370</name>
</gene>
<comment type="caution">
    <text evidence="2">The sequence shown here is derived from an EMBL/GenBank/DDBJ whole genome shotgun (WGS) entry which is preliminary data.</text>
</comment>
<sequence length="150" mass="15406">MTAFLFPASIPRTPNPPHNDTMHSSNKSWVHDGGSAENRGYAGPPPSKPFSADTPSTSFLAGWIGAPGSSPTAALSTSTKGNGPSHNFEPASPVPFGGSSGDSLYVSVSATPTAAVLPLHSNSSVQMLNPDARQLARCCQVHWLAAAASH</sequence>
<dbReference type="EMBL" id="JARKIB010000114">
    <property type="protein sequence ID" value="KAJ7738000.1"/>
    <property type="molecule type" value="Genomic_DNA"/>
</dbReference>
<feature type="region of interest" description="Disordered" evidence="1">
    <location>
        <begin position="69"/>
        <end position="94"/>
    </location>
</feature>
<dbReference type="Proteomes" id="UP001215598">
    <property type="component" value="Unassembled WGS sequence"/>
</dbReference>